<dbReference type="EMBL" id="FPBP01000001">
    <property type="protein sequence ID" value="SFU34925.1"/>
    <property type="molecule type" value="Genomic_DNA"/>
</dbReference>
<organism evidence="3 4">
    <name type="scientific">Halomonas korlensis</name>
    <dbReference type="NCBI Taxonomy" id="463301"/>
    <lineage>
        <taxon>Bacteria</taxon>
        <taxon>Pseudomonadati</taxon>
        <taxon>Pseudomonadota</taxon>
        <taxon>Gammaproteobacteria</taxon>
        <taxon>Oceanospirillales</taxon>
        <taxon>Halomonadaceae</taxon>
        <taxon>Halomonas</taxon>
    </lineage>
</organism>
<dbReference type="GO" id="GO:0004141">
    <property type="term" value="F:dethiobiotin synthase activity"/>
    <property type="evidence" value="ECO:0007669"/>
    <property type="project" value="TreeGrafter"/>
</dbReference>
<evidence type="ECO:0000313" key="4">
    <source>
        <dbReference type="Proteomes" id="UP000198693"/>
    </source>
</evidence>
<dbReference type="PANTHER" id="PTHR42684:SF3">
    <property type="entry name" value="ADENOSYLMETHIONINE-8-AMINO-7-OXONONANOATE AMINOTRANSFERASE"/>
    <property type="match status" value="1"/>
</dbReference>
<dbReference type="Proteomes" id="UP000198693">
    <property type="component" value="Unassembled WGS sequence"/>
</dbReference>
<dbReference type="PANTHER" id="PTHR42684">
    <property type="entry name" value="ADENOSYLMETHIONINE-8-AMINO-7-OXONONANOATE AMINOTRANSFERASE"/>
    <property type="match status" value="1"/>
</dbReference>
<dbReference type="GO" id="GO:0030170">
    <property type="term" value="F:pyridoxal phosphate binding"/>
    <property type="evidence" value="ECO:0007669"/>
    <property type="project" value="InterPro"/>
</dbReference>
<dbReference type="STRING" id="463301.SAMN04487955_101449"/>
<accession>A0A1I7FFN7</accession>
<name>A0A1I7FFN7_9GAMM</name>
<evidence type="ECO:0000256" key="2">
    <source>
        <dbReference type="ARBA" id="ARBA00022679"/>
    </source>
</evidence>
<dbReference type="InterPro" id="IPR005814">
    <property type="entry name" value="Aminotrans_3"/>
</dbReference>
<dbReference type="SUPFAM" id="SSF53383">
    <property type="entry name" value="PLP-dependent transferases"/>
    <property type="match status" value="1"/>
</dbReference>
<dbReference type="Gene3D" id="3.40.640.10">
    <property type="entry name" value="Type I PLP-dependent aspartate aminotransferase-like (Major domain)"/>
    <property type="match status" value="1"/>
</dbReference>
<keyword evidence="2 3" id="KW-0808">Transferase</keyword>
<sequence length="66" mass="7044">MVLSKGLTGGYLGHAATLATDRVHEAFMGDSPDHAFMHGSTLMSNPMACRVALDSLAVFEEEDYLG</sequence>
<dbReference type="AlphaFoldDB" id="A0A1I7FFN7"/>
<dbReference type="InterPro" id="IPR015421">
    <property type="entry name" value="PyrdxlP-dep_Trfase_major"/>
</dbReference>
<reference evidence="4" key="1">
    <citation type="submission" date="2016-10" db="EMBL/GenBank/DDBJ databases">
        <authorList>
            <person name="Varghese N."/>
            <person name="Submissions S."/>
        </authorList>
    </citation>
    <scope>NUCLEOTIDE SEQUENCE [LARGE SCALE GENOMIC DNA]</scope>
    <source>
        <strain evidence="4">CGMCC 1.6981</strain>
    </source>
</reference>
<dbReference type="GO" id="GO:0009102">
    <property type="term" value="P:biotin biosynthetic process"/>
    <property type="evidence" value="ECO:0007669"/>
    <property type="project" value="TreeGrafter"/>
</dbReference>
<keyword evidence="4" id="KW-1185">Reference proteome</keyword>
<dbReference type="Pfam" id="PF00202">
    <property type="entry name" value="Aminotran_3"/>
    <property type="match status" value="1"/>
</dbReference>
<dbReference type="GO" id="GO:0004015">
    <property type="term" value="F:adenosylmethionine-8-amino-7-oxononanoate transaminase activity"/>
    <property type="evidence" value="ECO:0007669"/>
    <property type="project" value="TreeGrafter"/>
</dbReference>
<dbReference type="InterPro" id="IPR015424">
    <property type="entry name" value="PyrdxlP-dep_Trfase"/>
</dbReference>
<proteinExistence type="predicted"/>
<gene>
    <name evidence="3" type="ORF">SAMN04487955_101449</name>
</gene>
<evidence type="ECO:0000313" key="3">
    <source>
        <dbReference type="EMBL" id="SFU34925.1"/>
    </source>
</evidence>
<protein>
    <submittedName>
        <fullName evidence="3">Aminotransferase class-III</fullName>
    </submittedName>
</protein>
<evidence type="ECO:0000256" key="1">
    <source>
        <dbReference type="ARBA" id="ARBA00022576"/>
    </source>
</evidence>
<keyword evidence="1 3" id="KW-0032">Aminotransferase</keyword>